<dbReference type="InterPro" id="IPR006260">
    <property type="entry name" value="TonB/TolA_C"/>
</dbReference>
<evidence type="ECO:0000313" key="6">
    <source>
        <dbReference type="EMBL" id="KKN96230.1"/>
    </source>
</evidence>
<reference evidence="6" key="1">
    <citation type="journal article" date="2015" name="Nature">
        <title>Complex archaea that bridge the gap between prokaryotes and eukaryotes.</title>
        <authorList>
            <person name="Spang A."/>
            <person name="Saw J.H."/>
            <person name="Jorgensen S.L."/>
            <person name="Zaremba-Niedzwiedzka K."/>
            <person name="Martijn J."/>
            <person name="Lind A.E."/>
            <person name="van Eijk R."/>
            <person name="Schleper C."/>
            <person name="Guy L."/>
            <person name="Ettema T.J."/>
        </authorList>
    </citation>
    <scope>NUCLEOTIDE SEQUENCE</scope>
</reference>
<proteinExistence type="predicted"/>
<sequence length="244" mass="26655">MSANTKSPEDQAAATTFLQAKWFPATVALVSLAISIGGHTFTRFHSIALAEQQNNVSALTADMASTQQADVTQDRALQTLYAELQRQRQQIAALQNQLSKHQHSDPTGSGSSAQLPAGFEAVQAQAEQEEAMAANEQAPLPNGVSENFDALVAQRMKPHWEAPPKRSGEKTDDEDVVVLQFQLERNGRIRDVQIANTSGMIEFDNSVIKAALRMGEIPEVASMSEESYRNVANFRMAFSPNALR</sequence>
<evidence type="ECO:0000256" key="3">
    <source>
        <dbReference type="ARBA" id="ARBA00022989"/>
    </source>
</evidence>
<evidence type="ECO:0000256" key="5">
    <source>
        <dbReference type="SAM" id="MobiDB-lite"/>
    </source>
</evidence>
<dbReference type="AlphaFoldDB" id="A0A0F9UT07"/>
<gene>
    <name evidence="6" type="ORF">LCGC14_0171600</name>
</gene>
<dbReference type="EMBL" id="LAZR01000066">
    <property type="protein sequence ID" value="KKN96230.1"/>
    <property type="molecule type" value="Genomic_DNA"/>
</dbReference>
<feature type="region of interest" description="Disordered" evidence="5">
    <location>
        <begin position="93"/>
        <end position="114"/>
    </location>
</feature>
<accession>A0A0F9UT07</accession>
<comment type="caution">
    <text evidence="6">The sequence shown here is derived from an EMBL/GenBank/DDBJ whole genome shotgun (WGS) entry which is preliminary data.</text>
</comment>
<evidence type="ECO:0000256" key="2">
    <source>
        <dbReference type="ARBA" id="ARBA00022692"/>
    </source>
</evidence>
<protein>
    <recommendedName>
        <fullName evidence="7">TonB C-terminal domain-containing protein</fullName>
    </recommendedName>
</protein>
<organism evidence="6">
    <name type="scientific">marine sediment metagenome</name>
    <dbReference type="NCBI Taxonomy" id="412755"/>
    <lineage>
        <taxon>unclassified sequences</taxon>
        <taxon>metagenomes</taxon>
        <taxon>ecological metagenomes</taxon>
    </lineage>
</organism>
<dbReference type="Gene3D" id="3.30.1150.10">
    <property type="match status" value="1"/>
</dbReference>
<dbReference type="NCBIfam" id="TIGR01352">
    <property type="entry name" value="tonB_Cterm"/>
    <property type="match status" value="1"/>
</dbReference>
<feature type="compositionally biased region" description="Polar residues" evidence="5">
    <location>
        <begin position="105"/>
        <end position="114"/>
    </location>
</feature>
<evidence type="ECO:0000256" key="1">
    <source>
        <dbReference type="ARBA" id="ARBA00004167"/>
    </source>
</evidence>
<evidence type="ECO:0000256" key="4">
    <source>
        <dbReference type="ARBA" id="ARBA00023136"/>
    </source>
</evidence>
<comment type="subcellular location">
    <subcellularLocation>
        <location evidence="1">Membrane</location>
        <topology evidence="1">Single-pass membrane protein</topology>
    </subcellularLocation>
</comment>
<dbReference type="GO" id="GO:0016020">
    <property type="term" value="C:membrane"/>
    <property type="evidence" value="ECO:0007669"/>
    <property type="project" value="UniProtKB-SubCell"/>
</dbReference>
<evidence type="ECO:0008006" key="7">
    <source>
        <dbReference type="Google" id="ProtNLM"/>
    </source>
</evidence>
<keyword evidence="4" id="KW-0472">Membrane</keyword>
<keyword evidence="2" id="KW-0812">Transmembrane</keyword>
<keyword evidence="3" id="KW-1133">Transmembrane helix</keyword>
<dbReference type="Pfam" id="PF13103">
    <property type="entry name" value="TonB_2"/>
    <property type="match status" value="1"/>
</dbReference>
<name>A0A0F9UT07_9ZZZZ</name>
<dbReference type="SUPFAM" id="SSF74653">
    <property type="entry name" value="TolA/TonB C-terminal domain"/>
    <property type="match status" value="1"/>
</dbReference>